<dbReference type="InterPro" id="IPR000182">
    <property type="entry name" value="GNAT_dom"/>
</dbReference>
<dbReference type="PROSITE" id="PS51186">
    <property type="entry name" value="GNAT"/>
    <property type="match status" value="1"/>
</dbReference>
<accession>A0A9D1DCT9</accession>
<dbReference type="InterPro" id="IPR016181">
    <property type="entry name" value="Acyl_CoA_acyltransferase"/>
</dbReference>
<dbReference type="Pfam" id="PF00583">
    <property type="entry name" value="Acetyltransf_1"/>
    <property type="match status" value="1"/>
</dbReference>
<protein>
    <submittedName>
        <fullName evidence="2">GNAT family N-acetyltransferase</fullName>
    </submittedName>
</protein>
<dbReference type="GO" id="GO:0016747">
    <property type="term" value="F:acyltransferase activity, transferring groups other than amino-acyl groups"/>
    <property type="evidence" value="ECO:0007669"/>
    <property type="project" value="InterPro"/>
</dbReference>
<dbReference type="EMBL" id="DVHB01000098">
    <property type="protein sequence ID" value="HIR39885.1"/>
    <property type="molecule type" value="Genomic_DNA"/>
</dbReference>
<proteinExistence type="predicted"/>
<comment type="caution">
    <text evidence="2">The sequence shown here is derived from an EMBL/GenBank/DDBJ whole genome shotgun (WGS) entry which is preliminary data.</text>
</comment>
<reference evidence="2" key="1">
    <citation type="submission" date="2020-10" db="EMBL/GenBank/DDBJ databases">
        <authorList>
            <person name="Gilroy R."/>
        </authorList>
    </citation>
    <scope>NUCLEOTIDE SEQUENCE</scope>
    <source>
        <strain evidence="2">ChiW25-3613</strain>
    </source>
</reference>
<reference evidence="2" key="2">
    <citation type="journal article" date="2021" name="PeerJ">
        <title>Extensive microbial diversity within the chicken gut microbiome revealed by metagenomics and culture.</title>
        <authorList>
            <person name="Gilroy R."/>
            <person name="Ravi A."/>
            <person name="Getino M."/>
            <person name="Pursley I."/>
            <person name="Horton D.L."/>
            <person name="Alikhan N.F."/>
            <person name="Baker D."/>
            <person name="Gharbi K."/>
            <person name="Hall N."/>
            <person name="Watson M."/>
            <person name="Adriaenssens E.M."/>
            <person name="Foster-Nyarko E."/>
            <person name="Jarju S."/>
            <person name="Secka A."/>
            <person name="Antonio M."/>
            <person name="Oren A."/>
            <person name="Chaudhuri R.R."/>
            <person name="La Ragione R."/>
            <person name="Hildebrand F."/>
            <person name="Pallen M.J."/>
        </authorList>
    </citation>
    <scope>NUCLEOTIDE SEQUENCE</scope>
    <source>
        <strain evidence="2">ChiW25-3613</strain>
    </source>
</reference>
<dbReference type="AlphaFoldDB" id="A0A9D1DCT9"/>
<dbReference type="PANTHER" id="PTHR43328">
    <property type="entry name" value="ACETYLTRANSFERASE-RELATED"/>
    <property type="match status" value="1"/>
</dbReference>
<gene>
    <name evidence="2" type="ORF">IAB90_05835</name>
</gene>
<dbReference type="Proteomes" id="UP000824179">
    <property type="component" value="Unassembled WGS sequence"/>
</dbReference>
<dbReference type="CDD" id="cd04301">
    <property type="entry name" value="NAT_SF"/>
    <property type="match status" value="1"/>
</dbReference>
<evidence type="ECO:0000313" key="2">
    <source>
        <dbReference type="EMBL" id="HIR39885.1"/>
    </source>
</evidence>
<evidence type="ECO:0000259" key="1">
    <source>
        <dbReference type="PROSITE" id="PS51186"/>
    </source>
</evidence>
<feature type="domain" description="N-acetyltransferase" evidence="1">
    <location>
        <begin position="16"/>
        <end position="183"/>
    </location>
</feature>
<dbReference type="PANTHER" id="PTHR43328:SF1">
    <property type="entry name" value="N-ACETYLTRANSFERASE DOMAIN-CONTAINING PROTEIN"/>
    <property type="match status" value="1"/>
</dbReference>
<organism evidence="2 3">
    <name type="scientific">Candidatus Coproplasma stercoripullorum</name>
    <dbReference type="NCBI Taxonomy" id="2840751"/>
    <lineage>
        <taxon>Bacteria</taxon>
        <taxon>Bacillati</taxon>
        <taxon>Bacillota</taxon>
        <taxon>Clostridia</taxon>
        <taxon>Eubacteriales</taxon>
        <taxon>Candidatus Coproplasma</taxon>
    </lineage>
</organism>
<dbReference type="SUPFAM" id="SSF55729">
    <property type="entry name" value="Acyl-CoA N-acyltransferases (Nat)"/>
    <property type="match status" value="1"/>
</dbReference>
<evidence type="ECO:0000313" key="3">
    <source>
        <dbReference type="Proteomes" id="UP000824179"/>
    </source>
</evidence>
<dbReference type="Gene3D" id="3.40.630.30">
    <property type="match status" value="1"/>
</dbReference>
<sequence length="183" mass="20926">MIVDDINFTLKDGRAATLRSPREEDIDNIIDFLIKSAGETDYLLRYPEEYENITHDAEKNFLDRINSSENDAMIVCSVEGQIAGSCQITFFQGKKSFHRTRVAIALLCKFWNNGIGSKMFSELIRIAESRAGVEQIELEYIEGNSRARALYEKFGFRIVGVHPDAIKLKDGTYLNEYLMIKKL</sequence>
<name>A0A9D1DCT9_9FIRM</name>